<dbReference type="PANTHER" id="PTHR44163:SF1">
    <property type="entry name" value="U3 SMALL NUCLEOLAR RNA-ASSOCIATED PROTEIN 4 HOMOLOG"/>
    <property type="match status" value="1"/>
</dbReference>
<dbReference type="SMART" id="SM00320">
    <property type="entry name" value="WD40"/>
    <property type="match status" value="6"/>
</dbReference>
<keyword evidence="2" id="KW-1185">Reference proteome</keyword>
<evidence type="ECO:0000313" key="2">
    <source>
        <dbReference type="Proteomes" id="UP001642540"/>
    </source>
</evidence>
<evidence type="ECO:0000313" key="1">
    <source>
        <dbReference type="EMBL" id="CAL8070237.1"/>
    </source>
</evidence>
<proteinExistence type="predicted"/>
<dbReference type="InterPro" id="IPR015943">
    <property type="entry name" value="WD40/YVTN_repeat-like_dom_sf"/>
</dbReference>
<evidence type="ECO:0008006" key="3">
    <source>
        <dbReference type="Google" id="ProtNLM"/>
    </source>
</evidence>
<accession>A0ABP1PRR2</accession>
<sequence>MSQFKINFADILDVFPRPISCMRLQEKTKQLALYRGGDFGSIELWDVAHQPCMVKQLIDLELIDGKPSVESLVWAQGRLFSGGLHGFIVEHDLRSGKIKNKTAATSGPVWCLAVKSDESQIAAGTEDGFINIFDVLDESLIYLKVLDRQEGRVLCMDWSPCGNYIASGSVDSVRLWDVEKGHAIQRLITGRSKNKETIVWSIVMMENFTIASGDSRGIVSFWDGRVGVLKFKIISHKADILALKLSQDKTQLYAAGVDPTIIIMNKIINSDRWVKSHPRVMHTNDVMTLETVGNKLFSGGLDGDFIMSSFPPKVVTKIPPIPKQQFVFQSAEHVLVRKEASVNIWKLPTPTTELQMLLEFQTKGSENIYSTCLSPNGRIFAISTLKYIRVFRLNDVPDSPKPLQLTRLNLQDDEKVIANRFWHLNFLDDNRILALSVDGRKALFMQLSTDSNAVQITDCIAGPSEDEQSDRALEGIDSFIASVDGKHICVNCNNHISLYKVDFNEPMLEKMCSVPNYSARLTSMNFHPSHPLLLLTFSDHCFQVYNFERGRIIFQNKLEKKYDDQQPLMGSAWIRNGDAAVLFQVDGMYLLKLCTTDEPAKKSRKGENSSKSEFVRFKFEVNSCGAKYKYLAFMGSHNAGEELLAAEVNPNSLLEKLPPAFAKKRFGS</sequence>
<comment type="caution">
    <text evidence="1">The sequence shown here is derived from an EMBL/GenBank/DDBJ whole genome shotgun (WGS) entry which is preliminary data.</text>
</comment>
<gene>
    <name evidence="1" type="ORF">ODALV1_LOCUS1140</name>
</gene>
<dbReference type="Gene3D" id="2.130.10.10">
    <property type="entry name" value="YVTN repeat-like/Quinoprotein amine dehydrogenase"/>
    <property type="match status" value="2"/>
</dbReference>
<dbReference type="InterPro" id="IPR046351">
    <property type="entry name" value="UTP4"/>
</dbReference>
<dbReference type="InterPro" id="IPR036322">
    <property type="entry name" value="WD40_repeat_dom_sf"/>
</dbReference>
<dbReference type="Pfam" id="PF00400">
    <property type="entry name" value="WD40"/>
    <property type="match status" value="2"/>
</dbReference>
<organism evidence="1 2">
    <name type="scientific">Orchesella dallaii</name>
    <dbReference type="NCBI Taxonomy" id="48710"/>
    <lineage>
        <taxon>Eukaryota</taxon>
        <taxon>Metazoa</taxon>
        <taxon>Ecdysozoa</taxon>
        <taxon>Arthropoda</taxon>
        <taxon>Hexapoda</taxon>
        <taxon>Collembola</taxon>
        <taxon>Entomobryomorpha</taxon>
        <taxon>Entomobryoidea</taxon>
        <taxon>Orchesellidae</taxon>
        <taxon>Orchesellinae</taxon>
        <taxon>Orchesella</taxon>
    </lineage>
</organism>
<protein>
    <recommendedName>
        <fullName evidence="3">WD repeat-containing protein 55 homolog</fullName>
    </recommendedName>
</protein>
<dbReference type="PANTHER" id="PTHR44163">
    <property type="entry name" value="U3 SMALL NUCLEOLAR RNA-ASSOCIATED PROTEIN 4 HOMOLOG"/>
    <property type="match status" value="1"/>
</dbReference>
<dbReference type="SUPFAM" id="SSF50978">
    <property type="entry name" value="WD40 repeat-like"/>
    <property type="match status" value="2"/>
</dbReference>
<name>A0ABP1PRR2_9HEXA</name>
<dbReference type="Proteomes" id="UP001642540">
    <property type="component" value="Unassembled WGS sequence"/>
</dbReference>
<reference evidence="1 2" key="1">
    <citation type="submission" date="2024-08" db="EMBL/GenBank/DDBJ databases">
        <authorList>
            <person name="Cucini C."/>
            <person name="Frati F."/>
        </authorList>
    </citation>
    <scope>NUCLEOTIDE SEQUENCE [LARGE SCALE GENOMIC DNA]</scope>
</reference>
<dbReference type="InterPro" id="IPR001680">
    <property type="entry name" value="WD40_rpt"/>
</dbReference>
<dbReference type="EMBL" id="CAXLJM020000004">
    <property type="protein sequence ID" value="CAL8070237.1"/>
    <property type="molecule type" value="Genomic_DNA"/>
</dbReference>